<comment type="caution">
    <text evidence="3">The sequence shown here is derived from an EMBL/GenBank/DDBJ whole genome shotgun (WGS) entry which is preliminary data.</text>
</comment>
<keyword evidence="4" id="KW-1185">Reference proteome</keyword>
<dbReference type="AlphaFoldDB" id="A0AAN8W3D5"/>
<evidence type="ECO:0000256" key="1">
    <source>
        <dbReference type="SAM" id="MobiDB-lite"/>
    </source>
</evidence>
<feature type="region of interest" description="Disordered" evidence="1">
    <location>
        <begin position="60"/>
        <end position="83"/>
    </location>
</feature>
<gene>
    <name evidence="3" type="ORF">RJ641_027936</name>
</gene>
<name>A0AAN8W3D5_9MAGN</name>
<protein>
    <submittedName>
        <fullName evidence="3">Uncharacterized protein</fullName>
    </submittedName>
</protein>
<keyword evidence="2" id="KW-0472">Membrane</keyword>
<evidence type="ECO:0000256" key="2">
    <source>
        <dbReference type="SAM" id="Phobius"/>
    </source>
</evidence>
<reference evidence="3 4" key="1">
    <citation type="submission" date="2023-12" db="EMBL/GenBank/DDBJ databases">
        <title>A high-quality genome assembly for Dillenia turbinata (Dilleniales).</title>
        <authorList>
            <person name="Chanderbali A."/>
        </authorList>
    </citation>
    <scope>NUCLEOTIDE SEQUENCE [LARGE SCALE GENOMIC DNA]</scope>
    <source>
        <strain evidence="3">LSX21</strain>
        <tissue evidence="3">Leaf</tissue>
    </source>
</reference>
<dbReference type="Proteomes" id="UP001370490">
    <property type="component" value="Unassembled WGS sequence"/>
</dbReference>
<keyword evidence="2" id="KW-1133">Transmembrane helix</keyword>
<keyword evidence="2" id="KW-0812">Transmembrane</keyword>
<feature type="compositionally biased region" description="Low complexity" evidence="1">
    <location>
        <begin position="67"/>
        <end position="83"/>
    </location>
</feature>
<sequence>MAFGVQNQVHIADGGALAPITDLEYVNLITPKRHFEGTDMSRRTQKNPKLDLKLNLSPPRVDPRVISPSRAATVSPTSPTSSCVSSELSQEEALTYSNSPEATSMLLLAAAAAAAAYCVGFVFCFLCLVQDTVNEL</sequence>
<evidence type="ECO:0000313" key="4">
    <source>
        <dbReference type="Proteomes" id="UP001370490"/>
    </source>
</evidence>
<organism evidence="3 4">
    <name type="scientific">Dillenia turbinata</name>
    <dbReference type="NCBI Taxonomy" id="194707"/>
    <lineage>
        <taxon>Eukaryota</taxon>
        <taxon>Viridiplantae</taxon>
        <taxon>Streptophyta</taxon>
        <taxon>Embryophyta</taxon>
        <taxon>Tracheophyta</taxon>
        <taxon>Spermatophyta</taxon>
        <taxon>Magnoliopsida</taxon>
        <taxon>eudicotyledons</taxon>
        <taxon>Gunneridae</taxon>
        <taxon>Pentapetalae</taxon>
        <taxon>Dilleniales</taxon>
        <taxon>Dilleniaceae</taxon>
        <taxon>Dillenia</taxon>
    </lineage>
</organism>
<dbReference type="EMBL" id="JBAMMX010000004">
    <property type="protein sequence ID" value="KAK6942559.1"/>
    <property type="molecule type" value="Genomic_DNA"/>
</dbReference>
<proteinExistence type="predicted"/>
<accession>A0AAN8W3D5</accession>
<evidence type="ECO:0000313" key="3">
    <source>
        <dbReference type="EMBL" id="KAK6942559.1"/>
    </source>
</evidence>
<feature type="transmembrane region" description="Helical" evidence="2">
    <location>
        <begin position="105"/>
        <end position="129"/>
    </location>
</feature>